<protein>
    <recommendedName>
        <fullName evidence="4">Transketolase-like pyrimidine-binding domain-containing protein</fullName>
    </recommendedName>
</protein>
<organism evidence="5">
    <name type="scientific">uncultured bacterium esnapd17</name>
    <dbReference type="NCBI Taxonomy" id="1366598"/>
    <lineage>
        <taxon>Bacteria</taxon>
        <taxon>environmental samples</taxon>
    </lineage>
</organism>
<dbReference type="InterPro" id="IPR005475">
    <property type="entry name" value="Transketolase-like_Pyr-bd"/>
</dbReference>
<evidence type="ECO:0000256" key="1">
    <source>
        <dbReference type="ARBA" id="ARBA00001964"/>
    </source>
</evidence>
<dbReference type="Pfam" id="PF02779">
    <property type="entry name" value="Transket_pyr"/>
    <property type="match status" value="1"/>
</dbReference>
<evidence type="ECO:0000259" key="4">
    <source>
        <dbReference type="SMART" id="SM00861"/>
    </source>
</evidence>
<proteinExistence type="inferred from homology"/>
<dbReference type="Pfam" id="PF02780">
    <property type="entry name" value="Transketolase_C"/>
    <property type="match status" value="1"/>
</dbReference>
<dbReference type="FunFam" id="3.40.50.970:FF:000129">
    <property type="entry name" value="Transketolase"/>
    <property type="match status" value="1"/>
</dbReference>
<dbReference type="InterPro" id="IPR029061">
    <property type="entry name" value="THDP-binding"/>
</dbReference>
<feature type="domain" description="Transketolase-like pyrimidine-binding" evidence="4">
    <location>
        <begin position="3"/>
        <end position="166"/>
    </location>
</feature>
<dbReference type="InterPro" id="IPR033248">
    <property type="entry name" value="Transketolase_C"/>
</dbReference>
<comment type="similarity">
    <text evidence="2">Belongs to the transketolase family.</text>
</comment>
<dbReference type="Gene3D" id="3.40.50.920">
    <property type="match status" value="1"/>
</dbReference>
<comment type="cofactor">
    <cofactor evidence="1">
        <name>thiamine diphosphate</name>
        <dbReference type="ChEBI" id="CHEBI:58937"/>
    </cofactor>
</comment>
<dbReference type="InterPro" id="IPR009014">
    <property type="entry name" value="Transketo_C/PFOR_II"/>
</dbReference>
<evidence type="ECO:0000256" key="2">
    <source>
        <dbReference type="ARBA" id="ARBA00007131"/>
    </source>
</evidence>
<sequence>MTASPRQVYWDSLVALAKQDERVVCLDSDMGGLEKTFGAAFPDRYVNVGIAEANLFSVAAGMAARGHIPYVHTMATFASTRACEQLKLDIAGTGLPVRVVASHGGLSAAHFGTTHWALEDFAVTRALPTLTVVVPADAEEIPTLLPQIHELPGPAYLRLGRSATPAVHEHDVRLGRATRLREGRDATVVACGPYPTLMALEAADRAAEDGLELGVLGIHTLAPLDADAVLDAARRTGALVTVEEHRPTGGLGDAVAEVTGAHAPCPIVRVAVGDPLPDTVQEHRRLLELTGVSTDAVLAAVRRVTAHPKGGQ</sequence>
<keyword evidence="3" id="KW-0786">Thiamine pyrophosphate</keyword>
<dbReference type="InterPro" id="IPR051157">
    <property type="entry name" value="PDH/Transketolase"/>
</dbReference>
<evidence type="ECO:0000313" key="5">
    <source>
        <dbReference type="EMBL" id="AGS49846.1"/>
    </source>
</evidence>
<dbReference type="SMART" id="SM00861">
    <property type="entry name" value="Transket_pyr"/>
    <property type="match status" value="1"/>
</dbReference>
<dbReference type="Gene3D" id="3.40.50.970">
    <property type="match status" value="1"/>
</dbReference>
<reference evidence="5" key="1">
    <citation type="journal article" date="2013" name="Proc. Natl. Acad. Sci. U.S.A.">
        <title>Mapping gene clusters within arrayed metagenomic libraries to expand the structural diversity of biomedically relevant natural products.</title>
        <authorList>
            <person name="Owen J.G."/>
            <person name="Reddy B.V."/>
            <person name="Ternei M.A."/>
            <person name="Charlop-Powers Z."/>
            <person name="Calle P.Y."/>
            <person name="Kim J.H."/>
            <person name="Brady S.F."/>
        </authorList>
    </citation>
    <scope>NUCLEOTIDE SEQUENCE</scope>
</reference>
<dbReference type="AlphaFoldDB" id="S5TV30"/>
<dbReference type="SUPFAM" id="SSF52922">
    <property type="entry name" value="TK C-terminal domain-like"/>
    <property type="match status" value="1"/>
</dbReference>
<dbReference type="CDD" id="cd07033">
    <property type="entry name" value="TPP_PYR_DXS_TK_like"/>
    <property type="match status" value="1"/>
</dbReference>
<dbReference type="PANTHER" id="PTHR43825">
    <property type="entry name" value="PYRUVATE DEHYDROGENASE E1 COMPONENT"/>
    <property type="match status" value="1"/>
</dbReference>
<accession>S5TV30</accession>
<dbReference type="PANTHER" id="PTHR43825:SF5">
    <property type="entry name" value="HYPOTHETICAL TRANSKETOLASE FAMILY PROTEIN"/>
    <property type="match status" value="1"/>
</dbReference>
<dbReference type="EMBL" id="KF264557">
    <property type="protein sequence ID" value="AGS49846.1"/>
    <property type="molecule type" value="Genomic_DNA"/>
</dbReference>
<evidence type="ECO:0000256" key="3">
    <source>
        <dbReference type="ARBA" id="ARBA00023052"/>
    </source>
</evidence>
<dbReference type="SUPFAM" id="SSF52518">
    <property type="entry name" value="Thiamin diphosphate-binding fold (THDP-binding)"/>
    <property type="match status" value="1"/>
</dbReference>
<name>S5TV30_9BACT</name>